<feature type="domain" description="Myb-like DNA-binding" evidence="2">
    <location>
        <begin position="10"/>
        <end position="53"/>
    </location>
</feature>
<reference evidence="3 4" key="1">
    <citation type="submission" date="2019-10" db="EMBL/GenBank/DDBJ databases">
        <authorList>
            <person name="Palmer J.M."/>
        </authorList>
    </citation>
    <scope>NUCLEOTIDE SEQUENCE [LARGE SCALE GENOMIC DNA]</scope>
    <source>
        <strain evidence="3 4">TWF730</strain>
    </source>
</reference>
<name>A0AAV9UZC5_9PEZI</name>
<organism evidence="3 4">
    <name type="scientific">Orbilia blumenaviensis</name>
    <dbReference type="NCBI Taxonomy" id="1796055"/>
    <lineage>
        <taxon>Eukaryota</taxon>
        <taxon>Fungi</taxon>
        <taxon>Dikarya</taxon>
        <taxon>Ascomycota</taxon>
        <taxon>Pezizomycotina</taxon>
        <taxon>Orbiliomycetes</taxon>
        <taxon>Orbiliales</taxon>
        <taxon>Orbiliaceae</taxon>
        <taxon>Orbilia</taxon>
    </lineage>
</organism>
<dbReference type="EMBL" id="JAVHNS010000007">
    <property type="protein sequence ID" value="KAK6349015.1"/>
    <property type="molecule type" value="Genomic_DNA"/>
</dbReference>
<proteinExistence type="predicted"/>
<dbReference type="Proteomes" id="UP001373714">
    <property type="component" value="Unassembled WGS sequence"/>
</dbReference>
<evidence type="ECO:0000259" key="2">
    <source>
        <dbReference type="Pfam" id="PF22980"/>
    </source>
</evidence>
<evidence type="ECO:0000256" key="1">
    <source>
        <dbReference type="SAM" id="MobiDB-lite"/>
    </source>
</evidence>
<evidence type="ECO:0000313" key="3">
    <source>
        <dbReference type="EMBL" id="KAK6349015.1"/>
    </source>
</evidence>
<comment type="caution">
    <text evidence="3">The sequence shown here is derived from an EMBL/GenBank/DDBJ whole genome shotgun (WGS) entry which is preliminary data.</text>
</comment>
<gene>
    <name evidence="3" type="ORF">TWF730_009775</name>
</gene>
<keyword evidence="4" id="KW-1185">Reference proteome</keyword>
<dbReference type="Pfam" id="PF22980">
    <property type="entry name" value="Myb_DNA-bind_8"/>
    <property type="match status" value="1"/>
</dbReference>
<evidence type="ECO:0000313" key="4">
    <source>
        <dbReference type="Proteomes" id="UP001373714"/>
    </source>
</evidence>
<feature type="compositionally biased region" description="Basic and acidic residues" evidence="1">
    <location>
        <begin position="79"/>
        <end position="88"/>
    </location>
</feature>
<dbReference type="AlphaFoldDB" id="A0AAV9UZC5"/>
<feature type="compositionally biased region" description="Basic and acidic residues" evidence="1">
    <location>
        <begin position="55"/>
        <end position="67"/>
    </location>
</feature>
<dbReference type="InterPro" id="IPR054505">
    <property type="entry name" value="Myb_DNA-bind_8"/>
</dbReference>
<accession>A0AAV9UZC5</accession>
<feature type="compositionally biased region" description="Basic and acidic residues" evidence="1">
    <location>
        <begin position="97"/>
        <end position="110"/>
    </location>
</feature>
<sequence length="117" mass="12408">MVSGAGAVSDAEFLLSCIEHGDFKINFAEVAKDLGYASATAAANRMRNLRKKLQEKREAKEANEGKGGKGGKSGGQVTKTKEGNETPKPKRGKKRKIDGESLKSETDGGEARGTNPQ</sequence>
<protein>
    <recommendedName>
        <fullName evidence="2">Myb-like DNA-binding domain-containing protein</fullName>
    </recommendedName>
</protein>
<feature type="region of interest" description="Disordered" evidence="1">
    <location>
        <begin position="47"/>
        <end position="117"/>
    </location>
</feature>